<dbReference type="NCBIfam" id="NF008024">
    <property type="entry name" value="PRK10754.1"/>
    <property type="match status" value="1"/>
</dbReference>
<reference evidence="4" key="1">
    <citation type="journal article" date="2022" name="ISME J.">
        <title>Identification of active gaseous-alkane degraders at natural gas seeps.</title>
        <authorList>
            <person name="Farhan Ul Haque M."/>
            <person name="Hernandez M."/>
            <person name="Crombie A.T."/>
            <person name="Murrell J.C."/>
        </authorList>
    </citation>
    <scope>NUCLEOTIDE SEQUENCE</scope>
    <source>
        <strain evidence="4">PC2</strain>
    </source>
</reference>
<evidence type="ECO:0000256" key="2">
    <source>
        <dbReference type="ARBA" id="ARBA00023002"/>
    </source>
</evidence>
<evidence type="ECO:0000256" key="1">
    <source>
        <dbReference type="ARBA" id="ARBA00022857"/>
    </source>
</evidence>
<dbReference type="Pfam" id="PF08240">
    <property type="entry name" value="ADH_N"/>
    <property type="match status" value="1"/>
</dbReference>
<dbReference type="SMART" id="SM00829">
    <property type="entry name" value="PKS_ER"/>
    <property type="match status" value="1"/>
</dbReference>
<dbReference type="EMBL" id="JAIVFP010000001">
    <property type="protein sequence ID" value="MCI4683660.1"/>
    <property type="molecule type" value="Genomic_DNA"/>
</dbReference>
<feature type="domain" description="Enoyl reductase (ER)" evidence="3">
    <location>
        <begin position="11"/>
        <end position="322"/>
    </location>
</feature>
<evidence type="ECO:0000259" key="3">
    <source>
        <dbReference type="SMART" id="SM00829"/>
    </source>
</evidence>
<accession>A0ABS9Z890</accession>
<dbReference type="InterPro" id="IPR013149">
    <property type="entry name" value="ADH-like_C"/>
</dbReference>
<dbReference type="InterPro" id="IPR013154">
    <property type="entry name" value="ADH-like_N"/>
</dbReference>
<dbReference type="InterPro" id="IPR011032">
    <property type="entry name" value="GroES-like_sf"/>
</dbReference>
<dbReference type="SUPFAM" id="SSF51735">
    <property type="entry name" value="NAD(P)-binding Rossmann-fold domains"/>
    <property type="match status" value="1"/>
</dbReference>
<dbReference type="PANTHER" id="PTHR48106:SF13">
    <property type="entry name" value="QUINONE OXIDOREDUCTASE-RELATED"/>
    <property type="match status" value="1"/>
</dbReference>
<dbReference type="Gene3D" id="3.90.180.10">
    <property type="entry name" value="Medium-chain alcohol dehydrogenases, catalytic domain"/>
    <property type="match status" value="1"/>
</dbReference>
<dbReference type="RefSeq" id="WP_243067598.1">
    <property type="nucleotide sequence ID" value="NZ_JAIVFK010000027.1"/>
</dbReference>
<keyword evidence="2" id="KW-0560">Oxidoreductase</keyword>
<dbReference type="InterPro" id="IPR002364">
    <property type="entry name" value="Quin_OxRdtase/zeta-crystal_CS"/>
</dbReference>
<protein>
    <submittedName>
        <fullName evidence="4">Quinone oxidoreductase</fullName>
    </submittedName>
</protein>
<dbReference type="PROSITE" id="PS01162">
    <property type="entry name" value="QOR_ZETA_CRYSTAL"/>
    <property type="match status" value="1"/>
</dbReference>
<dbReference type="InterPro" id="IPR020843">
    <property type="entry name" value="ER"/>
</dbReference>
<name>A0ABS9Z890_9HYPH</name>
<sequence>MVKAIRVHEAGGPEVLRYEDFELAPPGPGEVQIRQHAVGVNYIDVYYRKGAYPVPSKPFILGNEGAGEIAALGEGVTKFKIGDRVAYAGPLGGYAQARNIEAKFVVPLPENVSYETAAAMMLKGLTAEYLLFRSYKVQPGDTILVHAAAGGVGLILCQWAKALGATVIGTVGSEEKAKLAREAGADETILYRQEDWVARVREITGGKLCHAVYDSVGKTTFPGSLDCLRPFGSFISFGSASGPIEAFDIGLLSQKGSLYAQRPSLFTYMADEARLREMAARLMEAVGSGKVKIAINARYKLEDAAQAHRALEGRETTGATVLLP</sequence>
<dbReference type="Proteomes" id="UP001139104">
    <property type="component" value="Unassembled WGS sequence"/>
</dbReference>
<organism evidence="4 5">
    <name type="scientific">Candidatus Rhodoblastus alkanivorans</name>
    <dbReference type="NCBI Taxonomy" id="2954117"/>
    <lineage>
        <taxon>Bacteria</taxon>
        <taxon>Pseudomonadati</taxon>
        <taxon>Pseudomonadota</taxon>
        <taxon>Alphaproteobacteria</taxon>
        <taxon>Hyphomicrobiales</taxon>
        <taxon>Rhodoblastaceae</taxon>
        <taxon>Rhodoblastus</taxon>
    </lineage>
</organism>
<dbReference type="Gene3D" id="3.40.50.720">
    <property type="entry name" value="NAD(P)-binding Rossmann-like Domain"/>
    <property type="match status" value="1"/>
</dbReference>
<evidence type="ECO:0000313" key="4">
    <source>
        <dbReference type="EMBL" id="MCI4683660.1"/>
    </source>
</evidence>
<dbReference type="CDD" id="cd05286">
    <property type="entry name" value="QOR2"/>
    <property type="match status" value="1"/>
</dbReference>
<gene>
    <name evidence="4" type="ORF">K2U94_12930</name>
</gene>
<dbReference type="Pfam" id="PF00107">
    <property type="entry name" value="ADH_zinc_N"/>
    <property type="match status" value="1"/>
</dbReference>
<keyword evidence="5" id="KW-1185">Reference proteome</keyword>
<dbReference type="InterPro" id="IPR047618">
    <property type="entry name" value="QOR-like"/>
</dbReference>
<proteinExistence type="predicted"/>
<keyword evidence="1" id="KW-0521">NADP</keyword>
<evidence type="ECO:0000313" key="5">
    <source>
        <dbReference type="Proteomes" id="UP001139104"/>
    </source>
</evidence>
<comment type="caution">
    <text evidence="4">The sequence shown here is derived from an EMBL/GenBank/DDBJ whole genome shotgun (WGS) entry which is preliminary data.</text>
</comment>
<dbReference type="PANTHER" id="PTHR48106">
    <property type="entry name" value="QUINONE OXIDOREDUCTASE PIG3-RELATED"/>
    <property type="match status" value="1"/>
</dbReference>
<dbReference type="InterPro" id="IPR036291">
    <property type="entry name" value="NAD(P)-bd_dom_sf"/>
</dbReference>
<dbReference type="SUPFAM" id="SSF50129">
    <property type="entry name" value="GroES-like"/>
    <property type="match status" value="1"/>
</dbReference>